<keyword evidence="2" id="KW-0732">Signal</keyword>
<feature type="chain" id="PRO_5039477633" evidence="2">
    <location>
        <begin position="32"/>
        <end position="214"/>
    </location>
</feature>
<feature type="domain" description="DUF305" evidence="3">
    <location>
        <begin position="59"/>
        <end position="210"/>
    </location>
</feature>
<evidence type="ECO:0000313" key="4">
    <source>
        <dbReference type="EMBL" id="KAB8168883.1"/>
    </source>
</evidence>
<dbReference type="AlphaFoldDB" id="A0A5N6ALE2"/>
<comment type="caution">
    <text evidence="4">The sequence shown here is derived from an EMBL/GenBank/DDBJ whole genome shotgun (WGS) entry which is preliminary data.</text>
</comment>
<evidence type="ECO:0000259" key="3">
    <source>
        <dbReference type="Pfam" id="PF03713"/>
    </source>
</evidence>
<protein>
    <submittedName>
        <fullName evidence="4">DUF305 domain-containing protein</fullName>
    </submittedName>
</protein>
<dbReference type="PANTHER" id="PTHR36933">
    <property type="entry name" value="SLL0788 PROTEIN"/>
    <property type="match status" value="1"/>
</dbReference>
<name>A0A5N6ALE2_9ACTN</name>
<reference evidence="4" key="1">
    <citation type="submission" date="2019-10" db="EMBL/GenBank/DDBJ databases">
        <title>Nonomuraea sp. nov., isolated from Phyllanthus amarus.</title>
        <authorList>
            <person name="Klykleung N."/>
            <person name="Tanasupawat S."/>
        </authorList>
    </citation>
    <scope>NUCLEOTIDE SEQUENCE [LARGE SCALE GENOMIC DNA]</scope>
    <source>
        <strain evidence="4">3MP-10</strain>
    </source>
</reference>
<evidence type="ECO:0000313" key="5">
    <source>
        <dbReference type="Proteomes" id="UP000314251"/>
    </source>
</evidence>
<feature type="region of interest" description="Disordered" evidence="1">
    <location>
        <begin position="118"/>
        <end position="137"/>
    </location>
</feature>
<dbReference type="PANTHER" id="PTHR36933:SF1">
    <property type="entry name" value="SLL0788 PROTEIN"/>
    <property type="match status" value="1"/>
</dbReference>
<dbReference type="InterPro" id="IPR012347">
    <property type="entry name" value="Ferritin-like"/>
</dbReference>
<feature type="signal peptide" evidence="2">
    <location>
        <begin position="1"/>
        <end position="31"/>
    </location>
</feature>
<organism evidence="4 5">
    <name type="scientific">Streptomyces mimosae</name>
    <dbReference type="NCBI Taxonomy" id="2586635"/>
    <lineage>
        <taxon>Bacteria</taxon>
        <taxon>Bacillati</taxon>
        <taxon>Actinomycetota</taxon>
        <taxon>Actinomycetes</taxon>
        <taxon>Kitasatosporales</taxon>
        <taxon>Streptomycetaceae</taxon>
        <taxon>Streptomyces</taxon>
    </lineage>
</organism>
<proteinExistence type="predicted"/>
<keyword evidence="5" id="KW-1185">Reference proteome</keyword>
<accession>A0A5N6ALE2</accession>
<feature type="region of interest" description="Disordered" evidence="1">
    <location>
        <begin position="33"/>
        <end position="54"/>
    </location>
</feature>
<feature type="compositionally biased region" description="Basic and acidic residues" evidence="1">
    <location>
        <begin position="121"/>
        <end position="135"/>
    </location>
</feature>
<dbReference type="InterPro" id="IPR005183">
    <property type="entry name" value="DUF305_CopM-like"/>
</dbReference>
<dbReference type="Gene3D" id="1.20.1260.10">
    <property type="match status" value="1"/>
</dbReference>
<dbReference type="EMBL" id="VDLY02000003">
    <property type="protein sequence ID" value="KAB8168883.1"/>
    <property type="molecule type" value="Genomic_DNA"/>
</dbReference>
<dbReference type="RefSeq" id="WP_139666655.1">
    <property type="nucleotide sequence ID" value="NZ_VDLY02000003.1"/>
</dbReference>
<dbReference type="Pfam" id="PF03713">
    <property type="entry name" value="DUF305"/>
    <property type="match status" value="1"/>
</dbReference>
<gene>
    <name evidence="4" type="ORF">FH607_006615</name>
</gene>
<evidence type="ECO:0000256" key="1">
    <source>
        <dbReference type="SAM" id="MobiDB-lite"/>
    </source>
</evidence>
<dbReference type="Proteomes" id="UP000314251">
    <property type="component" value="Unassembled WGS sequence"/>
</dbReference>
<dbReference type="PROSITE" id="PS51257">
    <property type="entry name" value="PROKAR_LIPOPROTEIN"/>
    <property type="match status" value="1"/>
</dbReference>
<evidence type="ECO:0000256" key="2">
    <source>
        <dbReference type="SAM" id="SignalP"/>
    </source>
</evidence>
<dbReference type="OrthoDB" id="26872at2"/>
<sequence length="214" mass="22240">MFVTRFPRRARAAATLAGAAALAAFTLTACGEDEGAAEPTSEPTSETSAPAADAPNASDVAFAQGMIPHHQQALDMAELAADRAADPEVRALAEEISAAQGPEIATLTGWLEEWGAEPAPDDNHSGHGGGHEEHQGMSGMMSEDQRAALAAAEGPAFDALFLDLMIEHHEGAVAMAENQLAEGAHPDALELAEAIVADQRAEIDRMAELLLAED</sequence>